<dbReference type="PANTHER" id="PTHR30290">
    <property type="entry name" value="PERIPLASMIC BINDING COMPONENT OF ABC TRANSPORTER"/>
    <property type="match status" value="1"/>
</dbReference>
<comment type="caution">
    <text evidence="7">The sequence shown here is derived from an EMBL/GenBank/DDBJ whole genome shotgun (WGS) entry which is preliminary data.</text>
</comment>
<evidence type="ECO:0000256" key="3">
    <source>
        <dbReference type="ARBA" id="ARBA00022448"/>
    </source>
</evidence>
<dbReference type="AlphaFoldDB" id="A0A2K4FEB2"/>
<dbReference type="GeneID" id="98297182"/>
<gene>
    <name evidence="7" type="ORF">CD039_02375</name>
</gene>
<reference evidence="7 8" key="1">
    <citation type="submission" date="2017-08" db="EMBL/GenBank/DDBJ databases">
        <title>Draft genome sequences of 64 type strains of genus Staph aureus.</title>
        <authorList>
            <person name="Cole K."/>
            <person name="Golubchik T."/>
            <person name="Russell J."/>
            <person name="Foster D."/>
            <person name="Llewelyn M."/>
            <person name="Wilson D."/>
            <person name="Crook D."/>
            <person name="Paul J."/>
        </authorList>
    </citation>
    <scope>NUCLEOTIDE SEQUENCE [LARGE SCALE GENOMIC DNA]</scope>
    <source>
        <strain evidence="7 8">DSM 29875</strain>
    </source>
</reference>
<dbReference type="PIRSF" id="PIRSF002741">
    <property type="entry name" value="MppA"/>
    <property type="match status" value="1"/>
</dbReference>
<name>A0A2K4FEB2_9STAP</name>
<evidence type="ECO:0000256" key="1">
    <source>
        <dbReference type="ARBA" id="ARBA00004196"/>
    </source>
</evidence>
<dbReference type="FunFam" id="3.10.105.10:FF:000001">
    <property type="entry name" value="Oligopeptide ABC transporter, oligopeptide-binding protein"/>
    <property type="match status" value="1"/>
</dbReference>
<dbReference type="CDD" id="cd08504">
    <property type="entry name" value="PBP2_OppA"/>
    <property type="match status" value="1"/>
</dbReference>
<feature type="domain" description="Solute-binding protein family 5" evidence="6">
    <location>
        <begin position="77"/>
        <end position="461"/>
    </location>
</feature>
<evidence type="ECO:0000256" key="4">
    <source>
        <dbReference type="ARBA" id="ARBA00022729"/>
    </source>
</evidence>
<keyword evidence="5" id="KW-0571">Peptide transport</keyword>
<sequence length="556" mass="62832">MKFKCTKIVGTLIAAAFVLSGCGKNESLYDNKGQVFRSTLPQDMSTLDNVMASDNVSFTTFTQVYEGLYVLDKNDKATPGVAKGEPKISKDEKRYTIDLRHDAKWSNGDPVTANDFVYSWRKAVNPKTGSEYAFIMNYLKNAEDVNSGKKPVKDLGVKAINKYKLQIDLEKPVPYFKELLAFGTYMPQDEKVAKKEGNRYGTGADRAVYNGPFKMKDWKAEDKITMVKNDQYWDKKNVKLDKVNYKILKDQQAGASLYDTDSVDNTEITSEQVDKYKDDPGLFKKLKASTFFLKMNEKVFPDFKNKDLRIAISQAIDKKSYVDSVLGDGSKPFNNFTAKQTAPLPNSTKDYAETVKSPLKYNVKEAQDHLAKAKKALGKDKITFTLNVQDTPSAKISAEFIKSDIEKNLPGVTVKIKQMPFKQKVNAELSMQYEMSLAGWGPDYPDPMSFLETMTTGNAQNNTDWSSKEYDSMLKEADGPLLTKEKQRMNKLRDAEELLLNEAPVAPIYQQGKAYLRNPQVKGIEYHQIGGDYSLKNVHIDKSIDRKTGKKKKDEN</sequence>
<evidence type="ECO:0000313" key="8">
    <source>
        <dbReference type="Proteomes" id="UP000242712"/>
    </source>
</evidence>
<comment type="similarity">
    <text evidence="2">Belongs to the bacterial solute-binding protein 5 family.</text>
</comment>
<evidence type="ECO:0000259" key="6">
    <source>
        <dbReference type="Pfam" id="PF00496"/>
    </source>
</evidence>
<proteinExistence type="inferred from homology"/>
<dbReference type="InterPro" id="IPR030678">
    <property type="entry name" value="Peptide/Ni-bd"/>
</dbReference>
<dbReference type="Gene3D" id="3.10.105.10">
    <property type="entry name" value="Dipeptide-binding Protein, Domain 3"/>
    <property type="match status" value="1"/>
</dbReference>
<keyword evidence="5" id="KW-0653">Protein transport</keyword>
<dbReference type="OrthoDB" id="9801912at2"/>
<dbReference type="PROSITE" id="PS51257">
    <property type="entry name" value="PROKAR_LIPOPROTEIN"/>
    <property type="match status" value="1"/>
</dbReference>
<dbReference type="Gene3D" id="3.40.190.10">
    <property type="entry name" value="Periplasmic binding protein-like II"/>
    <property type="match status" value="1"/>
</dbReference>
<dbReference type="InterPro" id="IPR000914">
    <property type="entry name" value="SBP_5_dom"/>
</dbReference>
<comment type="subcellular location">
    <subcellularLocation>
        <location evidence="1">Cell envelope</location>
    </subcellularLocation>
</comment>
<dbReference type="InterPro" id="IPR039424">
    <property type="entry name" value="SBP_5"/>
</dbReference>
<dbReference type="GO" id="GO:0043190">
    <property type="term" value="C:ATP-binding cassette (ABC) transporter complex"/>
    <property type="evidence" value="ECO:0007669"/>
    <property type="project" value="InterPro"/>
</dbReference>
<dbReference type="GO" id="GO:0015833">
    <property type="term" value="P:peptide transport"/>
    <property type="evidence" value="ECO:0007669"/>
    <property type="project" value="UniProtKB-KW"/>
</dbReference>
<dbReference type="SUPFAM" id="SSF53850">
    <property type="entry name" value="Periplasmic binding protein-like II"/>
    <property type="match status" value="1"/>
</dbReference>
<evidence type="ECO:0000256" key="2">
    <source>
        <dbReference type="ARBA" id="ARBA00005695"/>
    </source>
</evidence>
<protein>
    <submittedName>
        <fullName evidence="7">Peptide ABC transporter substrate-binding protein</fullName>
    </submittedName>
</protein>
<dbReference type="Proteomes" id="UP000242712">
    <property type="component" value="Unassembled WGS sequence"/>
</dbReference>
<dbReference type="RefSeq" id="WP_103370970.1">
    <property type="nucleotide sequence ID" value="NZ_CBCRVO010000001.1"/>
</dbReference>
<organism evidence="7 8">
    <name type="scientific">Staphylococcus argensis</name>
    <dbReference type="NCBI Taxonomy" id="1607738"/>
    <lineage>
        <taxon>Bacteria</taxon>
        <taxon>Bacillati</taxon>
        <taxon>Bacillota</taxon>
        <taxon>Bacilli</taxon>
        <taxon>Bacillales</taxon>
        <taxon>Staphylococcaceae</taxon>
        <taxon>Staphylococcus</taxon>
    </lineage>
</organism>
<dbReference type="PANTHER" id="PTHR30290:SF10">
    <property type="entry name" value="PERIPLASMIC OLIGOPEPTIDE-BINDING PROTEIN-RELATED"/>
    <property type="match status" value="1"/>
</dbReference>
<dbReference type="EMBL" id="PPPX01000001">
    <property type="protein sequence ID" value="POA09613.1"/>
    <property type="molecule type" value="Genomic_DNA"/>
</dbReference>
<evidence type="ECO:0000313" key="7">
    <source>
        <dbReference type="EMBL" id="POA09613.1"/>
    </source>
</evidence>
<evidence type="ECO:0000256" key="5">
    <source>
        <dbReference type="ARBA" id="ARBA00022856"/>
    </source>
</evidence>
<dbReference type="GO" id="GO:1904680">
    <property type="term" value="F:peptide transmembrane transporter activity"/>
    <property type="evidence" value="ECO:0007669"/>
    <property type="project" value="TreeGrafter"/>
</dbReference>
<keyword evidence="4" id="KW-0732">Signal</keyword>
<dbReference type="Gene3D" id="3.90.76.10">
    <property type="entry name" value="Dipeptide-binding Protein, Domain 1"/>
    <property type="match status" value="1"/>
</dbReference>
<keyword evidence="3" id="KW-0813">Transport</keyword>
<dbReference type="Pfam" id="PF00496">
    <property type="entry name" value="SBP_bac_5"/>
    <property type="match status" value="1"/>
</dbReference>
<accession>A0A2K4FEB2</accession>
<keyword evidence="8" id="KW-1185">Reference proteome</keyword>
<dbReference type="FunFam" id="3.90.76.10:FF:000001">
    <property type="entry name" value="Oligopeptide ABC transporter substrate-binding protein"/>
    <property type="match status" value="1"/>
</dbReference>
<dbReference type="GO" id="GO:0030288">
    <property type="term" value="C:outer membrane-bounded periplasmic space"/>
    <property type="evidence" value="ECO:0007669"/>
    <property type="project" value="UniProtKB-ARBA"/>
</dbReference>